<dbReference type="Gene3D" id="3.30.559.30">
    <property type="entry name" value="Nonribosomal peptide synthetase, condensation domain"/>
    <property type="match status" value="1"/>
</dbReference>
<dbReference type="Proteomes" id="UP000325780">
    <property type="component" value="Unassembled WGS sequence"/>
</dbReference>
<dbReference type="EMBL" id="ML742088">
    <property type="protein sequence ID" value="KAE8150663.1"/>
    <property type="molecule type" value="Genomic_DNA"/>
</dbReference>
<dbReference type="SUPFAM" id="SSF52777">
    <property type="entry name" value="CoA-dependent acyltransferases"/>
    <property type="match status" value="1"/>
</dbReference>
<name>A0A5N6TWA1_ASPAV</name>
<dbReference type="PANTHER" id="PTHR42034">
    <property type="entry name" value="CHROMOSOME 7, WHOLE GENOME SHOTGUN SEQUENCE-RELATED"/>
    <property type="match status" value="1"/>
</dbReference>
<dbReference type="AlphaFoldDB" id="A0A5N6TWA1"/>
<dbReference type="PANTHER" id="PTHR42034:SF1">
    <property type="entry name" value="CONDENSATION DOMAIN-CONTAINING PROTEIN"/>
    <property type="match status" value="1"/>
</dbReference>
<evidence type="ECO:0000313" key="3">
    <source>
        <dbReference type="Proteomes" id="UP000325780"/>
    </source>
</evidence>
<dbReference type="InterPro" id="IPR023213">
    <property type="entry name" value="CAT-like_dom_sf"/>
</dbReference>
<feature type="compositionally biased region" description="Polar residues" evidence="1">
    <location>
        <begin position="18"/>
        <end position="38"/>
    </location>
</feature>
<accession>A0A5N6TWA1</accession>
<proteinExistence type="predicted"/>
<reference evidence="2 3" key="1">
    <citation type="submission" date="2019-04" db="EMBL/GenBank/DDBJ databases">
        <title>Friends and foes A comparative genomics study of 23 Aspergillus species from section Flavi.</title>
        <authorList>
            <consortium name="DOE Joint Genome Institute"/>
            <person name="Kjaerbolling I."/>
            <person name="Vesth T."/>
            <person name="Frisvad J.C."/>
            <person name="Nybo J.L."/>
            <person name="Theobald S."/>
            <person name="Kildgaard S."/>
            <person name="Isbrandt T."/>
            <person name="Kuo A."/>
            <person name="Sato A."/>
            <person name="Lyhne E.K."/>
            <person name="Kogle M.E."/>
            <person name="Wiebenga A."/>
            <person name="Kun R.S."/>
            <person name="Lubbers R.J."/>
            <person name="Makela M.R."/>
            <person name="Barry K."/>
            <person name="Chovatia M."/>
            <person name="Clum A."/>
            <person name="Daum C."/>
            <person name="Haridas S."/>
            <person name="He G."/>
            <person name="LaButti K."/>
            <person name="Lipzen A."/>
            <person name="Mondo S."/>
            <person name="Riley R."/>
            <person name="Salamov A."/>
            <person name="Simmons B.A."/>
            <person name="Magnuson J.K."/>
            <person name="Henrissat B."/>
            <person name="Mortensen U.H."/>
            <person name="Larsen T.O."/>
            <person name="Devries R.P."/>
            <person name="Grigoriev I.V."/>
            <person name="Machida M."/>
            <person name="Baker S.E."/>
            <person name="Andersen M.R."/>
        </authorList>
    </citation>
    <scope>NUCLEOTIDE SEQUENCE [LARGE SCALE GENOMIC DNA]</scope>
    <source>
        <strain evidence="2 3">IBT 18842</strain>
    </source>
</reference>
<protein>
    <recommendedName>
        <fullName evidence="4">Condensation domain-containing protein</fullName>
    </recommendedName>
</protein>
<keyword evidence="3" id="KW-1185">Reference proteome</keyword>
<evidence type="ECO:0000256" key="1">
    <source>
        <dbReference type="SAM" id="MobiDB-lite"/>
    </source>
</evidence>
<feature type="region of interest" description="Disordered" evidence="1">
    <location>
        <begin position="1"/>
        <end position="38"/>
    </location>
</feature>
<organism evidence="2 3">
    <name type="scientific">Aspergillus avenaceus</name>
    <dbReference type="NCBI Taxonomy" id="36643"/>
    <lineage>
        <taxon>Eukaryota</taxon>
        <taxon>Fungi</taxon>
        <taxon>Dikarya</taxon>
        <taxon>Ascomycota</taxon>
        <taxon>Pezizomycotina</taxon>
        <taxon>Eurotiomycetes</taxon>
        <taxon>Eurotiomycetidae</taxon>
        <taxon>Eurotiales</taxon>
        <taxon>Aspergillaceae</taxon>
        <taxon>Aspergillus</taxon>
        <taxon>Aspergillus subgen. Circumdati</taxon>
    </lineage>
</organism>
<sequence length="449" mass="51067">MHRFKPSARCSLSPLGHLSQQNSQRPRSSTQWTKISSTQYTRPMDQMEKLIQKVFNEPFGQRTHDVAAVARIKAPITTTDLEKKAKFAWKKLRLQHPLMGCVLQDDQWVYTAPTKEELDVWAQESFIPVEKARSEDVIRSIGPSDRPTLFYLKDSNEFLLHTAHDRLDGRGAGLWFHDFLTELSQCAATDPTWTSPGEEVHRLPPGPWPMASTDFKEAWLKDAKGLPDKPHGVTIQKHEFSESGTQQIRDAARRQNTTVTPLLHSAVAIAMKEHANLPDGVQHNTYLISDVRNHCPGPCHTGSRAAALRMGFWPLQVPIRGFNEVVADLSAAYESFKRDAETHLPVMPYVLDKMPSDIVHDILDSMLVSNMGNLSRFLPPSYRDIELMEYWAVALPAGSSLFFAFRTWNGRLAMRVCYDEHYYSQEQVQTVIQRICRIIRDVGMTDSLT</sequence>
<evidence type="ECO:0000313" key="2">
    <source>
        <dbReference type="EMBL" id="KAE8150663.1"/>
    </source>
</evidence>
<dbReference type="OrthoDB" id="2548233at2759"/>
<dbReference type="Gene3D" id="3.30.559.10">
    <property type="entry name" value="Chloramphenicol acetyltransferase-like domain"/>
    <property type="match status" value="1"/>
</dbReference>
<gene>
    <name evidence="2" type="ORF">BDV25DRAFT_129357</name>
</gene>
<evidence type="ECO:0008006" key="4">
    <source>
        <dbReference type="Google" id="ProtNLM"/>
    </source>
</evidence>